<evidence type="ECO:0008006" key="8">
    <source>
        <dbReference type="Google" id="ProtNLM"/>
    </source>
</evidence>
<dbReference type="InterPro" id="IPR001087">
    <property type="entry name" value="GDSL"/>
</dbReference>
<gene>
    <name evidence="6" type="ORF">TEA_002226</name>
</gene>
<reference evidence="6 7" key="1">
    <citation type="journal article" date="2018" name="Proc. Natl. Acad. Sci. U.S.A.">
        <title>Draft genome sequence of Camellia sinensis var. sinensis provides insights into the evolution of the tea genome and tea quality.</title>
        <authorList>
            <person name="Wei C."/>
            <person name="Yang H."/>
            <person name="Wang S."/>
            <person name="Zhao J."/>
            <person name="Liu C."/>
            <person name="Gao L."/>
            <person name="Xia E."/>
            <person name="Lu Y."/>
            <person name="Tai Y."/>
            <person name="She G."/>
            <person name="Sun J."/>
            <person name="Cao H."/>
            <person name="Tong W."/>
            <person name="Gao Q."/>
            <person name="Li Y."/>
            <person name="Deng W."/>
            <person name="Jiang X."/>
            <person name="Wang W."/>
            <person name="Chen Q."/>
            <person name="Zhang S."/>
            <person name="Li H."/>
            <person name="Wu J."/>
            <person name="Wang P."/>
            <person name="Li P."/>
            <person name="Shi C."/>
            <person name="Zheng F."/>
            <person name="Jian J."/>
            <person name="Huang B."/>
            <person name="Shan D."/>
            <person name="Shi M."/>
            <person name="Fang C."/>
            <person name="Yue Y."/>
            <person name="Li F."/>
            <person name="Li D."/>
            <person name="Wei S."/>
            <person name="Han B."/>
            <person name="Jiang C."/>
            <person name="Yin Y."/>
            <person name="Xia T."/>
            <person name="Zhang Z."/>
            <person name="Bennetzen J.L."/>
            <person name="Zhao S."/>
            <person name="Wan X."/>
        </authorList>
    </citation>
    <scope>NUCLEOTIDE SEQUENCE [LARGE SCALE GENOMIC DNA]</scope>
    <source>
        <strain evidence="7">cv. Shuchazao</strain>
        <tissue evidence="6">Leaf</tissue>
    </source>
</reference>
<comment type="similarity">
    <text evidence="1">Belongs to the 'GDSL' lipolytic enzyme family.</text>
</comment>
<evidence type="ECO:0000256" key="4">
    <source>
        <dbReference type="ARBA" id="ARBA00023098"/>
    </source>
</evidence>
<dbReference type="EMBL" id="SDRB02007059">
    <property type="protein sequence ID" value="THG11756.1"/>
    <property type="molecule type" value="Genomic_DNA"/>
</dbReference>
<accession>A0A4S4E8I2</accession>
<keyword evidence="2" id="KW-0378">Hydrolase</keyword>
<dbReference type="Gene3D" id="3.40.50.1110">
    <property type="entry name" value="SGNH hydrolase"/>
    <property type="match status" value="1"/>
</dbReference>
<evidence type="ECO:0000313" key="6">
    <source>
        <dbReference type="EMBL" id="THG11756.1"/>
    </source>
</evidence>
<feature type="signal peptide" evidence="5">
    <location>
        <begin position="1"/>
        <end position="21"/>
    </location>
</feature>
<dbReference type="STRING" id="542762.A0A4S4E8I2"/>
<dbReference type="GO" id="GO:0016042">
    <property type="term" value="P:lipid catabolic process"/>
    <property type="evidence" value="ECO:0007669"/>
    <property type="project" value="UniProtKB-KW"/>
</dbReference>
<evidence type="ECO:0000256" key="5">
    <source>
        <dbReference type="SAM" id="SignalP"/>
    </source>
</evidence>
<evidence type="ECO:0000256" key="2">
    <source>
        <dbReference type="ARBA" id="ARBA00022801"/>
    </source>
</evidence>
<evidence type="ECO:0000313" key="7">
    <source>
        <dbReference type="Proteomes" id="UP000306102"/>
    </source>
</evidence>
<name>A0A4S4E8I2_CAMSN</name>
<proteinExistence type="inferred from homology"/>
<keyword evidence="3" id="KW-0442">Lipid degradation</keyword>
<dbReference type="GO" id="GO:0016788">
    <property type="term" value="F:hydrolase activity, acting on ester bonds"/>
    <property type="evidence" value="ECO:0007669"/>
    <property type="project" value="InterPro"/>
</dbReference>
<evidence type="ECO:0000256" key="3">
    <source>
        <dbReference type="ARBA" id="ARBA00022963"/>
    </source>
</evidence>
<dbReference type="PANTHER" id="PTHR46020">
    <property type="entry name" value="OSJNBB0059K02.9 PROTEIN"/>
    <property type="match status" value="1"/>
</dbReference>
<feature type="chain" id="PRO_5020584247" description="GDSL esterase/lipase At5g03610-like" evidence="5">
    <location>
        <begin position="22"/>
        <end position="369"/>
    </location>
</feature>
<sequence>METQNLFFFSLCFFLFSLLTGSSHHHHYQLHHGLYGFQPTKLFVFGDSYADTGNTRIKNSSSWKFPYGITFPGKPTGRFSSGRVLTDYIAKSLGLKTPIAYRWTNYEPDHVQYGINFAYGGTGVFKTLLPGPNMTTQIDIFQSLINDGSPIYNTSDLQSSLALVTLSGNDYSAYVAKGGSQTFGTTENGAKPSPISSFFVEIRRDLETFINLVVNQLKTNLERIHGTGVKKVAVAALQPLGCLPGRTIQNSFQQCNDTDNKAATYHNRLLTEAVANLNNGTNDSPFVILDLYDSFISVLQNKSGSVKFETPLKPCCLGISSEYSCGDIDDKGEKLYTVCENPENAFFWDMYHPTQAGWHAAFLALNSPL</sequence>
<keyword evidence="7" id="KW-1185">Reference proteome</keyword>
<dbReference type="InterPro" id="IPR036514">
    <property type="entry name" value="SGNH_hydro_sf"/>
</dbReference>
<comment type="caution">
    <text evidence="6">The sequence shown here is derived from an EMBL/GenBank/DDBJ whole genome shotgun (WGS) entry which is preliminary data.</text>
</comment>
<dbReference type="PANTHER" id="PTHR46020:SF32">
    <property type="entry name" value="GDSL ESTERASE_LIPASE"/>
    <property type="match status" value="1"/>
</dbReference>
<keyword evidence="4" id="KW-0443">Lipid metabolism</keyword>
<dbReference type="Pfam" id="PF00657">
    <property type="entry name" value="Lipase_GDSL"/>
    <property type="match status" value="1"/>
</dbReference>
<evidence type="ECO:0000256" key="1">
    <source>
        <dbReference type="ARBA" id="ARBA00008668"/>
    </source>
</evidence>
<organism evidence="6 7">
    <name type="scientific">Camellia sinensis var. sinensis</name>
    <name type="common">China tea</name>
    <dbReference type="NCBI Taxonomy" id="542762"/>
    <lineage>
        <taxon>Eukaryota</taxon>
        <taxon>Viridiplantae</taxon>
        <taxon>Streptophyta</taxon>
        <taxon>Embryophyta</taxon>
        <taxon>Tracheophyta</taxon>
        <taxon>Spermatophyta</taxon>
        <taxon>Magnoliopsida</taxon>
        <taxon>eudicotyledons</taxon>
        <taxon>Gunneridae</taxon>
        <taxon>Pentapetalae</taxon>
        <taxon>asterids</taxon>
        <taxon>Ericales</taxon>
        <taxon>Theaceae</taxon>
        <taxon>Camellia</taxon>
    </lineage>
</organism>
<protein>
    <recommendedName>
        <fullName evidence="8">GDSL esterase/lipase At5g03610-like</fullName>
    </recommendedName>
</protein>
<dbReference type="AlphaFoldDB" id="A0A4S4E8I2"/>
<dbReference type="Proteomes" id="UP000306102">
    <property type="component" value="Unassembled WGS sequence"/>
</dbReference>
<dbReference type="SUPFAM" id="SSF52266">
    <property type="entry name" value="SGNH hydrolase"/>
    <property type="match status" value="1"/>
</dbReference>
<keyword evidence="5" id="KW-0732">Signal</keyword>